<dbReference type="EMBL" id="CALNXJ010000008">
    <property type="protein sequence ID" value="CAH3046274.1"/>
    <property type="molecule type" value="Genomic_DNA"/>
</dbReference>
<dbReference type="PANTHER" id="PTHR24223:SF456">
    <property type="entry name" value="MULTIDRUG RESISTANCE-ASSOCIATED PROTEIN LETHAL(2)03659"/>
    <property type="match status" value="1"/>
</dbReference>
<evidence type="ECO:0000313" key="15">
    <source>
        <dbReference type="Proteomes" id="UP001159428"/>
    </source>
</evidence>
<dbReference type="PROSITE" id="PS50893">
    <property type="entry name" value="ABC_TRANSPORTER_2"/>
    <property type="match status" value="1"/>
</dbReference>
<accession>A0AAU9W7S0</accession>
<dbReference type="InterPro" id="IPR003439">
    <property type="entry name" value="ABC_transporter-like_ATP-bd"/>
</dbReference>
<feature type="transmembrane region" description="Helical" evidence="11">
    <location>
        <begin position="133"/>
        <end position="152"/>
    </location>
</feature>
<comment type="similarity">
    <text evidence="2">Belongs to the ABC transporter superfamily. ABCC family. Conjugate transporter (TC 3.A.1.208) subfamily.</text>
</comment>
<dbReference type="Pfam" id="PF00664">
    <property type="entry name" value="ABC_membrane"/>
    <property type="match status" value="2"/>
</dbReference>
<dbReference type="InterPro" id="IPR036640">
    <property type="entry name" value="ABC1_TM_sf"/>
</dbReference>
<dbReference type="Pfam" id="PF00005">
    <property type="entry name" value="ABC_tran"/>
    <property type="match status" value="2"/>
</dbReference>
<dbReference type="SMART" id="SM00382">
    <property type="entry name" value="AAA"/>
    <property type="match status" value="1"/>
</dbReference>
<evidence type="ECO:0000313" key="14">
    <source>
        <dbReference type="EMBL" id="CAH3046274.1"/>
    </source>
</evidence>
<evidence type="ECO:0000256" key="10">
    <source>
        <dbReference type="SAM" id="MobiDB-lite"/>
    </source>
</evidence>
<protein>
    <recommendedName>
        <fullName evidence="16">Multidrug resistance-associated protein 4</fullName>
    </recommendedName>
</protein>
<dbReference type="GO" id="GO:0005524">
    <property type="term" value="F:ATP binding"/>
    <property type="evidence" value="ECO:0007669"/>
    <property type="project" value="UniProtKB-KW"/>
</dbReference>
<dbReference type="PROSITE" id="PS50929">
    <property type="entry name" value="ABC_TM1F"/>
    <property type="match status" value="2"/>
</dbReference>
<evidence type="ECO:0000259" key="13">
    <source>
        <dbReference type="PROSITE" id="PS50929"/>
    </source>
</evidence>
<evidence type="ECO:0000256" key="8">
    <source>
        <dbReference type="ARBA" id="ARBA00022989"/>
    </source>
</evidence>
<feature type="transmembrane region" description="Helical" evidence="11">
    <location>
        <begin position="354"/>
        <end position="374"/>
    </location>
</feature>
<dbReference type="GO" id="GO:0016020">
    <property type="term" value="C:membrane"/>
    <property type="evidence" value="ECO:0007669"/>
    <property type="project" value="UniProtKB-SubCell"/>
</dbReference>
<keyword evidence="3" id="KW-0813">Transport</keyword>
<feature type="compositionally biased region" description="Basic and acidic residues" evidence="10">
    <location>
        <begin position="681"/>
        <end position="708"/>
    </location>
</feature>
<feature type="transmembrane region" description="Helical" evidence="11">
    <location>
        <begin position="807"/>
        <end position="833"/>
    </location>
</feature>
<dbReference type="Gene3D" id="1.20.1560.10">
    <property type="entry name" value="ABC transporter type 1, transmembrane domain"/>
    <property type="match status" value="2"/>
</dbReference>
<evidence type="ECO:0000256" key="4">
    <source>
        <dbReference type="ARBA" id="ARBA00022692"/>
    </source>
</evidence>
<dbReference type="CDD" id="cd18580">
    <property type="entry name" value="ABC_6TM_ABCC_D2"/>
    <property type="match status" value="1"/>
</dbReference>
<evidence type="ECO:0000256" key="7">
    <source>
        <dbReference type="ARBA" id="ARBA00022840"/>
    </source>
</evidence>
<feature type="region of interest" description="Disordered" evidence="10">
    <location>
        <begin position="679"/>
        <end position="708"/>
    </location>
</feature>
<name>A0AAU9W7S0_9CNID</name>
<feature type="transmembrane region" description="Helical" evidence="11">
    <location>
        <begin position="210"/>
        <end position="235"/>
    </location>
</feature>
<comment type="caution">
    <text evidence="14">The sequence shown here is derived from an EMBL/GenBank/DDBJ whole genome shotgun (WGS) entry which is preliminary data.</text>
</comment>
<feature type="compositionally biased region" description="Polar residues" evidence="10">
    <location>
        <begin position="51"/>
        <end position="65"/>
    </location>
</feature>
<feature type="transmembrane region" description="Helical" evidence="11">
    <location>
        <begin position="990"/>
        <end position="1011"/>
    </location>
</feature>
<dbReference type="InterPro" id="IPR044726">
    <property type="entry name" value="ABCC_6TM_D2"/>
</dbReference>
<dbReference type="InterPro" id="IPR044746">
    <property type="entry name" value="ABCC_6TM_D1"/>
</dbReference>
<dbReference type="SUPFAM" id="SSF90123">
    <property type="entry name" value="ABC transporter transmembrane region"/>
    <property type="match status" value="2"/>
</dbReference>
<feature type="domain" description="ABC transmembrane type-1" evidence="13">
    <location>
        <begin position="96"/>
        <end position="368"/>
    </location>
</feature>
<evidence type="ECO:0000256" key="2">
    <source>
        <dbReference type="ARBA" id="ARBA00009726"/>
    </source>
</evidence>
<dbReference type="InterPro" id="IPR011527">
    <property type="entry name" value="ABC1_TM_dom"/>
</dbReference>
<evidence type="ECO:0000256" key="9">
    <source>
        <dbReference type="ARBA" id="ARBA00023136"/>
    </source>
</evidence>
<dbReference type="InterPro" id="IPR003593">
    <property type="entry name" value="AAA+_ATPase"/>
</dbReference>
<keyword evidence="15" id="KW-1185">Reference proteome</keyword>
<feature type="transmembrane region" description="Helical" evidence="11">
    <location>
        <begin position="737"/>
        <end position="756"/>
    </location>
</feature>
<proteinExistence type="inferred from homology"/>
<feature type="transmembrane region" description="Helical" evidence="11">
    <location>
        <begin position="768"/>
        <end position="786"/>
    </location>
</feature>
<dbReference type="FunFam" id="3.40.50.300:FF:003838">
    <property type="entry name" value="ATP-dependent bile acid permease, putative"/>
    <property type="match status" value="1"/>
</dbReference>
<dbReference type="InterPro" id="IPR050173">
    <property type="entry name" value="ABC_transporter_C-like"/>
</dbReference>
<evidence type="ECO:0000259" key="12">
    <source>
        <dbReference type="PROSITE" id="PS50893"/>
    </source>
</evidence>
<dbReference type="AlphaFoldDB" id="A0AAU9W7S0"/>
<feature type="domain" description="ABC transporter" evidence="12">
    <location>
        <begin position="451"/>
        <end position="674"/>
    </location>
</feature>
<feature type="transmembrane region" description="Helical" evidence="11">
    <location>
        <begin position="877"/>
        <end position="898"/>
    </location>
</feature>
<organism evidence="14 15">
    <name type="scientific">Pocillopora meandrina</name>
    <dbReference type="NCBI Taxonomy" id="46732"/>
    <lineage>
        <taxon>Eukaryota</taxon>
        <taxon>Metazoa</taxon>
        <taxon>Cnidaria</taxon>
        <taxon>Anthozoa</taxon>
        <taxon>Hexacorallia</taxon>
        <taxon>Scleractinia</taxon>
        <taxon>Astrocoeniina</taxon>
        <taxon>Pocilloporidae</taxon>
        <taxon>Pocillopora</taxon>
    </lineage>
</organism>
<feature type="transmembrane region" description="Helical" evidence="11">
    <location>
        <begin position="82"/>
        <end position="105"/>
    </location>
</feature>
<sequence length="1225" mass="137401">MTRDGYQKIITGENTKKYGFISLLLFQWMDNIFKTGSTGTIEESDFAPLSRENSTDSYSKRLQTQWEKEGAKSKGNGKRPKLWKSVITMISFNEALIMVLTRALYGLWRLLKPLLLGYLLSSLMEPDPHKNPLSYGCVIIMGLGALIGTISMRHSSYRSDVLGIGVSSALKALIYRKILQLKRADLLKFTTGRVIDLLSNDVQRLEGQTLMLILGSILDLTLVIPGTVVFLVYLIGWQALMGVVCLFFLVPYFAALSSLCATLRRRTAAVSDRRFSLLNQVISGIRAIKTHAWEDEFRGENKTDTKVSKKMIIRTKSSVLSALAALEYTSVPFAMLVSVMTLVLTGQPLTPVNVFMLLSFVNVARISLCIYLLYGTLEAYEAFVSLQRIEHFLLLKDLPEAYHDHSSESTDKGRGNVSELTRISLDQHHKTEENPRILVDEQHKMAMPATLQVSILTSKENLSDDVFILQDVQFSTASQELTVITGPVGSGKSTLLSAIAGEVSVAKGTITWPSSLVYAPQTPWIFSGTIRQNILFGQPYKETRYFQVVQACALMEDFQKFPKGDETVVAERGVALSGGQRARVSLARAVYMDADLYLLDDPLSAVDTKVSQHIFERCIKGILCNKTRLLTSHQVEHMKEADEVIVLYKGRLLAKGTFSELKEKGVFDSALDPLCKKPFRDRKPNARSVSEKENNPEVKDKAMPAPTQDKELQISDEDRIIGGVTFKIYWDYFKSGLNAMTIVGVIFLCFITQGKLDSMENMHTDVRVNLYYFYVLSFFIVMIVSPDFWLSSLTEESQENQKDKTNLIIFGCLVLGSFIFAAARAFCFLQAAVRCSERLHDKMTVAILEAPALFFDSNLVGRILNRFSKDTGCMDEVLPKAFLFAIQLVLAMLSSILVPTVANPWLLFVAVPMAVAVVYISQYYLKTSRQWKRLESINRSPVFSHISDTIDGLETIRTRTRQKDFEEQFYRYVDVHTQSYIMVLACERWLGVRMSFLISLLTCTVALGAIFVSQDAAFAGLGLVYVLESVELMDYTVRKAAEVENFMTSVERVMTYTKLDHEPGYKVKKLPPEHWPSKGDITLQDLSMTYYPGGPQVLRNVNLHIKGGTNVGVTGRTGAGKSSLVAALLRMPDAQGAIMIDDIAVKDINLQVSRRCVSVLGQRPVLFSGSLRENLDLVEQFQDVELWRALEIVQLKELVENLEGKLDHQLLEHGANFSVGERQLI</sequence>
<evidence type="ECO:0000256" key="11">
    <source>
        <dbReference type="SAM" id="Phobius"/>
    </source>
</evidence>
<keyword evidence="7" id="KW-0067">ATP-binding</keyword>
<keyword evidence="5" id="KW-0677">Repeat</keyword>
<reference evidence="14 15" key="1">
    <citation type="submission" date="2022-05" db="EMBL/GenBank/DDBJ databases">
        <authorList>
            <consortium name="Genoscope - CEA"/>
            <person name="William W."/>
        </authorList>
    </citation>
    <scope>NUCLEOTIDE SEQUENCE [LARGE SCALE GENOMIC DNA]</scope>
</reference>
<dbReference type="GO" id="GO:0140359">
    <property type="term" value="F:ABC-type transporter activity"/>
    <property type="evidence" value="ECO:0007669"/>
    <property type="project" value="InterPro"/>
</dbReference>
<dbReference type="Proteomes" id="UP001159428">
    <property type="component" value="Unassembled WGS sequence"/>
</dbReference>
<feature type="transmembrane region" description="Helical" evidence="11">
    <location>
        <begin position="904"/>
        <end position="925"/>
    </location>
</feature>
<dbReference type="SUPFAM" id="SSF52540">
    <property type="entry name" value="P-loop containing nucleoside triphosphate hydrolases"/>
    <property type="match status" value="2"/>
</dbReference>
<dbReference type="InterPro" id="IPR017871">
    <property type="entry name" value="ABC_transporter-like_CS"/>
</dbReference>
<feature type="transmembrane region" description="Helical" evidence="11">
    <location>
        <begin position="319"/>
        <end position="342"/>
    </location>
</feature>
<dbReference type="FunFam" id="1.20.1560.10:FF:000014">
    <property type="entry name" value="Multidrug resistance-associated protein member 4"/>
    <property type="match status" value="1"/>
</dbReference>
<feature type="transmembrane region" description="Helical" evidence="11">
    <location>
        <begin position="241"/>
        <end position="263"/>
    </location>
</feature>
<keyword evidence="9 11" id="KW-0472">Membrane</keyword>
<evidence type="ECO:0000256" key="5">
    <source>
        <dbReference type="ARBA" id="ARBA00022737"/>
    </source>
</evidence>
<dbReference type="PANTHER" id="PTHR24223">
    <property type="entry name" value="ATP-BINDING CASSETTE SUB-FAMILY C"/>
    <property type="match status" value="1"/>
</dbReference>
<gene>
    <name evidence="14" type="ORF">PMEA_00033174</name>
</gene>
<feature type="domain" description="ABC transmembrane type-1" evidence="13">
    <location>
        <begin position="778"/>
        <end position="1014"/>
    </location>
</feature>
<comment type="subcellular location">
    <subcellularLocation>
        <location evidence="1">Membrane</location>
        <topology evidence="1">Multi-pass membrane protein</topology>
    </subcellularLocation>
</comment>
<evidence type="ECO:0000256" key="6">
    <source>
        <dbReference type="ARBA" id="ARBA00022741"/>
    </source>
</evidence>
<evidence type="ECO:0000256" key="3">
    <source>
        <dbReference type="ARBA" id="ARBA00022448"/>
    </source>
</evidence>
<evidence type="ECO:0008006" key="16">
    <source>
        <dbReference type="Google" id="ProtNLM"/>
    </source>
</evidence>
<keyword evidence="6" id="KW-0547">Nucleotide-binding</keyword>
<keyword evidence="4 11" id="KW-0812">Transmembrane</keyword>
<evidence type="ECO:0000256" key="1">
    <source>
        <dbReference type="ARBA" id="ARBA00004141"/>
    </source>
</evidence>
<feature type="transmembrane region" description="Helical" evidence="11">
    <location>
        <begin position="845"/>
        <end position="865"/>
    </location>
</feature>
<feature type="region of interest" description="Disordered" evidence="10">
    <location>
        <begin position="44"/>
        <end position="79"/>
    </location>
</feature>
<dbReference type="FunFam" id="3.40.50.300:FF:000973">
    <property type="entry name" value="Multidrug resistance-associated protein 4"/>
    <property type="match status" value="1"/>
</dbReference>
<dbReference type="InterPro" id="IPR027417">
    <property type="entry name" value="P-loop_NTPase"/>
</dbReference>
<dbReference type="CDD" id="cd03250">
    <property type="entry name" value="ABCC_MRP_domain1"/>
    <property type="match status" value="1"/>
</dbReference>
<dbReference type="CDD" id="cd18579">
    <property type="entry name" value="ABC_6TM_ABCC_D1"/>
    <property type="match status" value="1"/>
</dbReference>
<keyword evidence="8 11" id="KW-1133">Transmembrane helix</keyword>
<dbReference type="Gene3D" id="3.40.50.300">
    <property type="entry name" value="P-loop containing nucleotide triphosphate hydrolases"/>
    <property type="match status" value="2"/>
</dbReference>
<dbReference type="GO" id="GO:0016887">
    <property type="term" value="F:ATP hydrolysis activity"/>
    <property type="evidence" value="ECO:0007669"/>
    <property type="project" value="InterPro"/>
</dbReference>
<dbReference type="PROSITE" id="PS00211">
    <property type="entry name" value="ABC_TRANSPORTER_1"/>
    <property type="match status" value="1"/>
</dbReference>